<evidence type="ECO:0000256" key="3">
    <source>
        <dbReference type="ARBA" id="ARBA00022946"/>
    </source>
</evidence>
<dbReference type="Pfam" id="PF07542">
    <property type="entry name" value="ATP12"/>
    <property type="match status" value="1"/>
</dbReference>
<protein>
    <recommendedName>
        <fullName evidence="9">ATP synthase mitochondrial F1 complex assembly factor 2</fullName>
    </recommendedName>
</protein>
<comment type="similarity">
    <text evidence="2">Belongs to the ATP12 family.</text>
</comment>
<evidence type="ECO:0000256" key="2">
    <source>
        <dbReference type="ARBA" id="ARBA00008231"/>
    </source>
</evidence>
<evidence type="ECO:0000256" key="5">
    <source>
        <dbReference type="ARBA" id="ARBA00023186"/>
    </source>
</evidence>
<evidence type="ECO:0000256" key="6">
    <source>
        <dbReference type="SAM" id="MobiDB-lite"/>
    </source>
</evidence>
<sequence>MSLALRLAVRARPSPFPPCRKLLPLPVTRSLHNSPADSATPLPITAHGPPPKPPVPAASEICELRRRQKAERANPGKKLWKEVRVEKRDSGLAILLDKLPIRTPLKKAIVVPKNKPLLADAVALEWSLLNSAQDALTKRYRTPLTQLAARVIDMHEPNTFTPSRDATIKSAMGYLNTDTLIFCAPTTPKEHRHPNKKTLRELQVAEAKPVVEWLTTVLWPRTVIEYNNGDFGITATAQQPSDTEKVIMGWLEGLTDWDLVALEMATLSSKSLLIGARLVAEWSSDVGVGGKSWGIEEAARAASVEVRYQTKIWGEVEDTHDVDKEDIKRQLGAAWLMALGGAR</sequence>
<keyword evidence="8" id="KW-1185">Reference proteome</keyword>
<dbReference type="SUPFAM" id="SSF160909">
    <property type="entry name" value="ATP12-like"/>
    <property type="match status" value="1"/>
</dbReference>
<dbReference type="Gene3D" id="3.30.2180.10">
    <property type="entry name" value="ATP12-like"/>
    <property type="match status" value="1"/>
</dbReference>
<proteinExistence type="inferred from homology"/>
<dbReference type="InterPro" id="IPR042272">
    <property type="entry name" value="ATP12_ATP_synth-F1-assembly_N"/>
</dbReference>
<dbReference type="PANTHER" id="PTHR21013">
    <property type="entry name" value="ATP SYNTHASE MITOCHONDRIAL F1 COMPLEX ASSEMBLY FACTOR 2/ATP12 PROTEIN, MITOCHONDRIAL PRECURSOR"/>
    <property type="match status" value="1"/>
</dbReference>
<keyword evidence="4" id="KW-0496">Mitochondrion</keyword>
<dbReference type="Gene3D" id="1.10.3580.10">
    <property type="entry name" value="ATP12 ATPase"/>
    <property type="match status" value="1"/>
</dbReference>
<dbReference type="InterPro" id="IPR011419">
    <property type="entry name" value="ATP12_ATP_synth-F1-assembly"/>
</dbReference>
<dbReference type="Proteomes" id="UP001412239">
    <property type="component" value="Unassembled WGS sequence"/>
</dbReference>
<gene>
    <name evidence="7" type="ORF">GSTUAT00006977001</name>
</gene>
<evidence type="ECO:0000256" key="4">
    <source>
        <dbReference type="ARBA" id="ARBA00023128"/>
    </source>
</evidence>
<feature type="region of interest" description="Disordered" evidence="6">
    <location>
        <begin position="33"/>
        <end position="57"/>
    </location>
</feature>
<evidence type="ECO:0008006" key="9">
    <source>
        <dbReference type="Google" id="ProtNLM"/>
    </source>
</evidence>
<dbReference type="EMBL" id="LN891106">
    <property type="protein sequence ID" value="CUS08918.1"/>
    <property type="molecule type" value="Genomic_DNA"/>
</dbReference>
<dbReference type="GO" id="GO:0005739">
    <property type="term" value="C:mitochondrion"/>
    <property type="evidence" value="ECO:0007669"/>
    <property type="project" value="UniProtKB-SubCell"/>
</dbReference>
<name>A0A292PQM2_9PEZI</name>
<comment type="subcellular location">
    <subcellularLocation>
        <location evidence="1">Mitochondrion</location>
    </subcellularLocation>
</comment>
<keyword evidence="3" id="KW-0809">Transit peptide</keyword>
<evidence type="ECO:0000313" key="8">
    <source>
        <dbReference type="Proteomes" id="UP001412239"/>
    </source>
</evidence>
<dbReference type="PANTHER" id="PTHR21013:SF10">
    <property type="entry name" value="ATP SYNTHASE MITOCHONDRIAL F1 COMPLEX ASSEMBLY FACTOR 2"/>
    <property type="match status" value="1"/>
</dbReference>
<evidence type="ECO:0000313" key="7">
    <source>
        <dbReference type="EMBL" id="CUS08918.1"/>
    </source>
</evidence>
<reference evidence="7" key="1">
    <citation type="submission" date="2015-10" db="EMBL/GenBank/DDBJ databases">
        <authorList>
            <person name="Regsiter A."/>
            <person name="william w."/>
        </authorList>
    </citation>
    <scope>NUCLEOTIDE SEQUENCE</scope>
    <source>
        <strain evidence="7">Montdore</strain>
    </source>
</reference>
<dbReference type="AlphaFoldDB" id="A0A292PQM2"/>
<dbReference type="GO" id="GO:0033615">
    <property type="term" value="P:mitochondrial proton-transporting ATP synthase complex assembly"/>
    <property type="evidence" value="ECO:0007669"/>
    <property type="project" value="TreeGrafter"/>
</dbReference>
<evidence type="ECO:0000256" key="1">
    <source>
        <dbReference type="ARBA" id="ARBA00004173"/>
    </source>
</evidence>
<organism evidence="7 8">
    <name type="scientific">Tuber aestivum</name>
    <name type="common">summer truffle</name>
    <dbReference type="NCBI Taxonomy" id="59557"/>
    <lineage>
        <taxon>Eukaryota</taxon>
        <taxon>Fungi</taxon>
        <taxon>Dikarya</taxon>
        <taxon>Ascomycota</taxon>
        <taxon>Pezizomycotina</taxon>
        <taxon>Pezizomycetes</taxon>
        <taxon>Pezizales</taxon>
        <taxon>Tuberaceae</taxon>
        <taxon>Tuber</taxon>
    </lineage>
</organism>
<accession>A0A292PQM2</accession>
<dbReference type="InterPro" id="IPR023335">
    <property type="entry name" value="ATP12_ortho_dom_sf"/>
</dbReference>
<keyword evidence="5" id="KW-0143">Chaperone</keyword>